<feature type="transmembrane region" description="Helical" evidence="1">
    <location>
        <begin position="20"/>
        <end position="47"/>
    </location>
</feature>
<proteinExistence type="predicted"/>
<reference evidence="3" key="1">
    <citation type="journal article" date="2013" name="Nature">
        <title>Draft genome of the wheat A-genome progenitor Triticum urartu.</title>
        <authorList>
            <person name="Ling H.Q."/>
            <person name="Zhao S."/>
            <person name="Liu D."/>
            <person name="Wang J."/>
            <person name="Sun H."/>
            <person name="Zhang C."/>
            <person name="Fan H."/>
            <person name="Li D."/>
            <person name="Dong L."/>
            <person name="Tao Y."/>
            <person name="Gao C."/>
            <person name="Wu H."/>
            <person name="Li Y."/>
            <person name="Cui Y."/>
            <person name="Guo X."/>
            <person name="Zheng S."/>
            <person name="Wang B."/>
            <person name="Yu K."/>
            <person name="Liang Q."/>
            <person name="Yang W."/>
            <person name="Lou X."/>
            <person name="Chen J."/>
            <person name="Feng M."/>
            <person name="Jian J."/>
            <person name="Zhang X."/>
            <person name="Luo G."/>
            <person name="Jiang Y."/>
            <person name="Liu J."/>
            <person name="Wang Z."/>
            <person name="Sha Y."/>
            <person name="Zhang B."/>
            <person name="Wu H."/>
            <person name="Tang D."/>
            <person name="Shen Q."/>
            <person name="Xue P."/>
            <person name="Zou S."/>
            <person name="Wang X."/>
            <person name="Liu X."/>
            <person name="Wang F."/>
            <person name="Yang Y."/>
            <person name="An X."/>
            <person name="Dong Z."/>
            <person name="Zhang K."/>
            <person name="Zhang X."/>
            <person name="Luo M.C."/>
            <person name="Dvorak J."/>
            <person name="Tong Y."/>
            <person name="Wang J."/>
            <person name="Yang H."/>
            <person name="Li Z."/>
            <person name="Wang D."/>
            <person name="Zhang A."/>
            <person name="Wang J."/>
        </authorList>
    </citation>
    <scope>NUCLEOTIDE SEQUENCE</scope>
    <source>
        <strain evidence="3">cv. G1812</strain>
    </source>
</reference>
<keyword evidence="3" id="KW-1185">Reference proteome</keyword>
<dbReference type="EnsemblPlants" id="TuG1812G0300004039.01.T01">
    <property type="protein sequence ID" value="TuG1812G0300004039.01.T01.cds310288"/>
    <property type="gene ID" value="TuG1812G0300004039.01"/>
</dbReference>
<reference evidence="2" key="3">
    <citation type="submission" date="2022-06" db="UniProtKB">
        <authorList>
            <consortium name="EnsemblPlants"/>
        </authorList>
    </citation>
    <scope>IDENTIFICATION</scope>
</reference>
<reference evidence="2" key="2">
    <citation type="submission" date="2018-03" db="EMBL/GenBank/DDBJ databases">
        <title>The Triticum urartu genome reveals the dynamic nature of wheat genome evolution.</title>
        <authorList>
            <person name="Ling H."/>
            <person name="Ma B."/>
            <person name="Shi X."/>
            <person name="Liu H."/>
            <person name="Dong L."/>
            <person name="Sun H."/>
            <person name="Cao Y."/>
            <person name="Gao Q."/>
            <person name="Zheng S."/>
            <person name="Li Y."/>
            <person name="Yu Y."/>
            <person name="Du H."/>
            <person name="Qi M."/>
            <person name="Li Y."/>
            <person name="Yu H."/>
            <person name="Cui Y."/>
            <person name="Wang N."/>
            <person name="Chen C."/>
            <person name="Wu H."/>
            <person name="Zhao Y."/>
            <person name="Zhang J."/>
            <person name="Li Y."/>
            <person name="Zhou W."/>
            <person name="Zhang B."/>
            <person name="Hu W."/>
            <person name="Eijk M."/>
            <person name="Tang J."/>
            <person name="Witsenboer H."/>
            <person name="Zhao S."/>
            <person name="Li Z."/>
            <person name="Zhang A."/>
            <person name="Wang D."/>
            <person name="Liang C."/>
        </authorList>
    </citation>
    <scope>NUCLEOTIDE SEQUENCE [LARGE SCALE GENOMIC DNA]</scope>
    <source>
        <strain evidence="2">cv. G1812</strain>
    </source>
</reference>
<organism evidence="2 3">
    <name type="scientific">Triticum urartu</name>
    <name type="common">Red wild einkorn</name>
    <name type="synonym">Crithodium urartu</name>
    <dbReference type="NCBI Taxonomy" id="4572"/>
    <lineage>
        <taxon>Eukaryota</taxon>
        <taxon>Viridiplantae</taxon>
        <taxon>Streptophyta</taxon>
        <taxon>Embryophyta</taxon>
        <taxon>Tracheophyta</taxon>
        <taxon>Spermatophyta</taxon>
        <taxon>Magnoliopsida</taxon>
        <taxon>Liliopsida</taxon>
        <taxon>Poales</taxon>
        <taxon>Poaceae</taxon>
        <taxon>BOP clade</taxon>
        <taxon>Pooideae</taxon>
        <taxon>Triticodae</taxon>
        <taxon>Triticeae</taxon>
        <taxon>Triticinae</taxon>
        <taxon>Triticum</taxon>
    </lineage>
</organism>
<evidence type="ECO:0000313" key="3">
    <source>
        <dbReference type="Proteomes" id="UP000015106"/>
    </source>
</evidence>
<dbReference type="Proteomes" id="UP000015106">
    <property type="component" value="Chromosome 3"/>
</dbReference>
<name>A0A8R7TYK5_TRIUA</name>
<dbReference type="AlphaFoldDB" id="A0A8R7TYK5"/>
<protein>
    <submittedName>
        <fullName evidence="2">Uncharacterized protein</fullName>
    </submittedName>
</protein>
<evidence type="ECO:0000313" key="2">
    <source>
        <dbReference type="EnsemblPlants" id="TuG1812G0300004039.01.T01.cds310288"/>
    </source>
</evidence>
<accession>A0A8R7TYK5</accession>
<dbReference type="Gramene" id="TuG1812G0300004039.01.T01">
    <property type="protein sequence ID" value="TuG1812G0300004039.01.T01.cds310288"/>
    <property type="gene ID" value="TuG1812G0300004039.01"/>
</dbReference>
<keyword evidence="1" id="KW-0472">Membrane</keyword>
<keyword evidence="1" id="KW-1133">Transmembrane helix</keyword>
<keyword evidence="1" id="KW-0812">Transmembrane</keyword>
<sequence length="103" mass="11410">GDRVQFLSPSAERHRLEPTAHYFLITRTITSLPFISPIWFILGGVVISQSWIPRIASSPKISAPFSLSSHQNSPAKTPSHQNFWFRSPKFPAVLAPARRGGSA</sequence>
<evidence type="ECO:0000256" key="1">
    <source>
        <dbReference type="SAM" id="Phobius"/>
    </source>
</evidence>